<dbReference type="InterPro" id="IPR003482">
    <property type="entry name" value="Whib"/>
</dbReference>
<feature type="binding site" evidence="11">
    <location>
        <position position="53"/>
    </location>
    <ligand>
        <name>[4Fe-4S] cluster</name>
        <dbReference type="ChEBI" id="CHEBI:49883"/>
    </ligand>
</feature>
<comment type="cofactor">
    <cofactor evidence="11">
        <name>[4Fe-4S] cluster</name>
        <dbReference type="ChEBI" id="CHEBI:49883"/>
    </cofactor>
    <text evidence="11">Binds 1 [4Fe-4S] cluster per subunit. Following nitrosylation of the [4Fe-4S] cluster binds 1 [4Fe-8(NO)] cluster per subunit.</text>
</comment>
<dbReference type="GO" id="GO:0045454">
    <property type="term" value="P:cell redox homeostasis"/>
    <property type="evidence" value="ECO:0007669"/>
    <property type="project" value="TreeGrafter"/>
</dbReference>
<evidence type="ECO:0000256" key="9">
    <source>
        <dbReference type="ARBA" id="ARBA00023157"/>
    </source>
</evidence>
<dbReference type="GO" id="GO:0005737">
    <property type="term" value="C:cytoplasm"/>
    <property type="evidence" value="ECO:0007669"/>
    <property type="project" value="UniProtKB-SubCell"/>
</dbReference>
<evidence type="ECO:0000256" key="3">
    <source>
        <dbReference type="ARBA" id="ARBA00022485"/>
    </source>
</evidence>
<comment type="subcellular location">
    <subcellularLocation>
        <location evidence="1 11">Cytoplasm</location>
    </subcellularLocation>
</comment>
<evidence type="ECO:0000256" key="6">
    <source>
        <dbReference type="ARBA" id="ARBA00023014"/>
    </source>
</evidence>
<dbReference type="EMBL" id="JAAXKZ010000060">
    <property type="protein sequence ID" value="NMH93183.1"/>
    <property type="molecule type" value="Genomic_DNA"/>
</dbReference>
<dbReference type="HAMAP" id="MF_01479">
    <property type="entry name" value="WhiB"/>
    <property type="match status" value="1"/>
</dbReference>
<evidence type="ECO:0000256" key="5">
    <source>
        <dbReference type="ARBA" id="ARBA00023004"/>
    </source>
</evidence>
<comment type="PTM">
    <text evidence="11">Upon Fe-S cluster removal intramolecular disulfide bonds are formed.</text>
</comment>
<keyword evidence="9 11" id="KW-1015">Disulfide bond</keyword>
<reference evidence="13 14" key="1">
    <citation type="submission" date="2020-04" db="EMBL/GenBank/DDBJ databases">
        <authorList>
            <person name="Klaysubun C."/>
            <person name="Duangmal K."/>
            <person name="Lipun K."/>
        </authorList>
    </citation>
    <scope>NUCLEOTIDE SEQUENCE [LARGE SCALE GENOMIC DNA]</scope>
    <source>
        <strain evidence="13 14">DSM 45300</strain>
    </source>
</reference>
<evidence type="ECO:0000259" key="12">
    <source>
        <dbReference type="PROSITE" id="PS51674"/>
    </source>
</evidence>
<keyword evidence="6 11" id="KW-0411">Iron-sulfur</keyword>
<organism evidence="13 14">
    <name type="scientific">Pseudonocardia bannensis</name>
    <dbReference type="NCBI Taxonomy" id="630973"/>
    <lineage>
        <taxon>Bacteria</taxon>
        <taxon>Bacillati</taxon>
        <taxon>Actinomycetota</taxon>
        <taxon>Actinomycetes</taxon>
        <taxon>Pseudonocardiales</taxon>
        <taxon>Pseudonocardiaceae</taxon>
        <taxon>Pseudonocardia</taxon>
    </lineage>
</organism>
<keyword evidence="14" id="KW-1185">Reference proteome</keyword>
<dbReference type="GO" id="GO:0003677">
    <property type="term" value="F:DNA binding"/>
    <property type="evidence" value="ECO:0007669"/>
    <property type="project" value="UniProtKB-UniRule"/>
</dbReference>
<sequence length="104" mass="11096">MNAHSSRFLPPLRTGWRDAAACGSTDPELFFPLDGGEDAPARIDAAKRICAGCPVRAECLVDVMAWEDPARRWGVVGGTSSEERADLFARHRDDPTPAMGGAAA</sequence>
<dbReference type="GO" id="GO:0046872">
    <property type="term" value="F:metal ion binding"/>
    <property type="evidence" value="ECO:0007669"/>
    <property type="project" value="UniProtKB-KW"/>
</dbReference>
<feature type="binding site" evidence="11">
    <location>
        <position position="50"/>
    </location>
    <ligand>
        <name>[4Fe-4S] cluster</name>
        <dbReference type="ChEBI" id="CHEBI:49883"/>
    </ligand>
</feature>
<keyword evidence="10 11" id="KW-0804">Transcription</keyword>
<dbReference type="PROSITE" id="PS51674">
    <property type="entry name" value="4FE4S_WBL"/>
    <property type="match status" value="1"/>
</dbReference>
<dbReference type="PANTHER" id="PTHR38839">
    <property type="entry name" value="TRANSCRIPTIONAL REGULATOR WHID-RELATED"/>
    <property type="match status" value="1"/>
</dbReference>
<comment type="caution">
    <text evidence="13">The sequence shown here is derived from an EMBL/GenBank/DDBJ whole genome shotgun (WGS) entry which is preliminary data.</text>
</comment>
<dbReference type="Proteomes" id="UP000586918">
    <property type="component" value="Unassembled WGS sequence"/>
</dbReference>
<feature type="domain" description="4Fe-4S Wbl-type" evidence="12">
    <location>
        <begin position="21"/>
        <end position="86"/>
    </location>
</feature>
<comment type="function">
    <text evidence="11">Acts as a transcriptional regulator. Probably redox-responsive. The apo- but not holo-form probably binds DNA.</text>
</comment>
<name>A0A848DKV8_9PSEU</name>
<keyword evidence="3 11" id="KW-0004">4Fe-4S</keyword>
<dbReference type="GO" id="GO:0047134">
    <property type="term" value="F:protein-disulfide reductase [NAD(P)H] activity"/>
    <property type="evidence" value="ECO:0007669"/>
    <property type="project" value="TreeGrafter"/>
</dbReference>
<keyword evidence="5 11" id="KW-0408">Iron</keyword>
<evidence type="ECO:0000313" key="14">
    <source>
        <dbReference type="Proteomes" id="UP000586918"/>
    </source>
</evidence>
<feature type="binding site" evidence="11">
    <location>
        <position position="59"/>
    </location>
    <ligand>
        <name>[4Fe-4S] cluster</name>
        <dbReference type="ChEBI" id="CHEBI:49883"/>
    </ligand>
</feature>
<dbReference type="GO" id="GO:0035731">
    <property type="term" value="F:dinitrosyl-iron complex binding"/>
    <property type="evidence" value="ECO:0007669"/>
    <property type="project" value="UniProtKB-UniRule"/>
</dbReference>
<keyword evidence="11" id="KW-0963">Cytoplasm</keyword>
<dbReference type="Pfam" id="PF02467">
    <property type="entry name" value="Whib"/>
    <property type="match status" value="1"/>
</dbReference>
<dbReference type="RefSeq" id="WP_169413886.1">
    <property type="nucleotide sequence ID" value="NZ_JAAXKZ010000060.1"/>
</dbReference>
<comment type="similarity">
    <text evidence="2 11">Belongs to the WhiB family.</text>
</comment>
<keyword evidence="4 11" id="KW-0479">Metal-binding</keyword>
<evidence type="ECO:0000256" key="10">
    <source>
        <dbReference type="ARBA" id="ARBA00023163"/>
    </source>
</evidence>
<dbReference type="GO" id="GO:0051539">
    <property type="term" value="F:4 iron, 4 sulfur cluster binding"/>
    <property type="evidence" value="ECO:0007669"/>
    <property type="project" value="UniProtKB-UniRule"/>
</dbReference>
<evidence type="ECO:0000256" key="11">
    <source>
        <dbReference type="HAMAP-Rule" id="MF_01479"/>
    </source>
</evidence>
<dbReference type="AlphaFoldDB" id="A0A848DKV8"/>
<gene>
    <name evidence="11" type="primary">whiB</name>
    <name evidence="13" type="ORF">HF519_16710</name>
</gene>
<accession>A0A848DKV8</accession>
<feature type="binding site" evidence="11">
    <location>
        <position position="22"/>
    </location>
    <ligand>
        <name>[4Fe-4S] cluster</name>
        <dbReference type="ChEBI" id="CHEBI:49883"/>
    </ligand>
</feature>
<evidence type="ECO:0000313" key="13">
    <source>
        <dbReference type="EMBL" id="NMH93183.1"/>
    </source>
</evidence>
<dbReference type="InterPro" id="IPR034768">
    <property type="entry name" value="4FE4S_WBL"/>
</dbReference>
<evidence type="ECO:0000256" key="8">
    <source>
        <dbReference type="ARBA" id="ARBA00023125"/>
    </source>
</evidence>
<evidence type="ECO:0000256" key="4">
    <source>
        <dbReference type="ARBA" id="ARBA00022723"/>
    </source>
</evidence>
<evidence type="ECO:0000256" key="1">
    <source>
        <dbReference type="ARBA" id="ARBA00004496"/>
    </source>
</evidence>
<comment type="PTM">
    <text evidence="11">The Fe-S cluster can be nitrosylated by nitric oxide (NO).</text>
</comment>
<proteinExistence type="inferred from homology"/>
<evidence type="ECO:0000256" key="2">
    <source>
        <dbReference type="ARBA" id="ARBA00006597"/>
    </source>
</evidence>
<dbReference type="GO" id="GO:0045892">
    <property type="term" value="P:negative regulation of DNA-templated transcription"/>
    <property type="evidence" value="ECO:0007669"/>
    <property type="project" value="TreeGrafter"/>
</dbReference>
<keyword evidence="7 11" id="KW-0805">Transcription regulation</keyword>
<evidence type="ECO:0000256" key="7">
    <source>
        <dbReference type="ARBA" id="ARBA00023015"/>
    </source>
</evidence>
<protein>
    <recommendedName>
        <fullName evidence="11">Transcriptional regulator WhiB</fullName>
    </recommendedName>
</protein>
<keyword evidence="8 11" id="KW-0238">DNA-binding</keyword>